<dbReference type="Gene3D" id="3.60.10.10">
    <property type="entry name" value="Endonuclease/exonuclease/phosphatase"/>
    <property type="match status" value="1"/>
</dbReference>
<dbReference type="InterPro" id="IPR036691">
    <property type="entry name" value="Endo/exonu/phosph_ase_sf"/>
</dbReference>
<dbReference type="InParanoid" id="A0A0C3ECH2"/>
<keyword evidence="3" id="KW-1185">Reference proteome</keyword>
<dbReference type="STRING" id="1036808.A0A0C3ECH2"/>
<sequence length="282" mass="31081">MDLEPQPPSSTFSPTPLRRGETLPSTQNHCGLHPDPPAPGSSSLALARRGRASSPAGGPPEDTPRPIGSETEQHGYAPHPTPPRTEPIEPIEPIEPNEPIEPIEPALPSINGYHRTQRLPPGAQNEPLPNKKYRANLIIASLDMRGRSSQSMGSGPIPKWTSVLNMLRTKQIGVLALQETHLNDETTSQIRTVFDKRMMILNSGVPVNPTASAGVAFVLNKEKLDIKDATLKVLIPGRATFLSLEWQREEPLHLINIYAPTDLRVHPEFWKKTRRTMASSHH</sequence>
<dbReference type="OrthoDB" id="3264871at2759"/>
<dbReference type="AlphaFoldDB" id="A0A0C3ECH2"/>
<evidence type="ECO:0000256" key="1">
    <source>
        <dbReference type="SAM" id="MobiDB-lite"/>
    </source>
</evidence>
<dbReference type="HOGENOM" id="CLU_987506_0_0_1"/>
<organism evidence="2 3">
    <name type="scientific">Scleroderma citrinum Foug A</name>
    <dbReference type="NCBI Taxonomy" id="1036808"/>
    <lineage>
        <taxon>Eukaryota</taxon>
        <taxon>Fungi</taxon>
        <taxon>Dikarya</taxon>
        <taxon>Basidiomycota</taxon>
        <taxon>Agaricomycotina</taxon>
        <taxon>Agaricomycetes</taxon>
        <taxon>Agaricomycetidae</taxon>
        <taxon>Boletales</taxon>
        <taxon>Sclerodermatineae</taxon>
        <taxon>Sclerodermataceae</taxon>
        <taxon>Scleroderma</taxon>
    </lineage>
</organism>
<proteinExistence type="predicted"/>
<protein>
    <recommendedName>
        <fullName evidence="4">Endonuclease/exonuclease/phosphatase domain-containing protein</fullName>
    </recommendedName>
</protein>
<feature type="region of interest" description="Disordered" evidence="1">
    <location>
        <begin position="1"/>
        <end position="129"/>
    </location>
</feature>
<accession>A0A0C3ECH2</accession>
<dbReference type="Proteomes" id="UP000053989">
    <property type="component" value="Unassembled WGS sequence"/>
</dbReference>
<dbReference type="SUPFAM" id="SSF56219">
    <property type="entry name" value="DNase I-like"/>
    <property type="match status" value="1"/>
</dbReference>
<dbReference type="EMBL" id="KN822004">
    <property type="protein sequence ID" value="KIM70415.1"/>
    <property type="molecule type" value="Genomic_DNA"/>
</dbReference>
<gene>
    <name evidence="2" type="ORF">SCLCIDRAFT_1206542</name>
</gene>
<name>A0A0C3ECH2_9AGAM</name>
<evidence type="ECO:0000313" key="2">
    <source>
        <dbReference type="EMBL" id="KIM70415.1"/>
    </source>
</evidence>
<reference evidence="3" key="2">
    <citation type="submission" date="2015-01" db="EMBL/GenBank/DDBJ databases">
        <title>Evolutionary Origins and Diversification of the Mycorrhizal Mutualists.</title>
        <authorList>
            <consortium name="DOE Joint Genome Institute"/>
            <consortium name="Mycorrhizal Genomics Consortium"/>
            <person name="Kohler A."/>
            <person name="Kuo A."/>
            <person name="Nagy L.G."/>
            <person name="Floudas D."/>
            <person name="Copeland A."/>
            <person name="Barry K.W."/>
            <person name="Cichocki N."/>
            <person name="Veneault-Fourrey C."/>
            <person name="LaButti K."/>
            <person name="Lindquist E.A."/>
            <person name="Lipzen A."/>
            <person name="Lundell T."/>
            <person name="Morin E."/>
            <person name="Murat C."/>
            <person name="Riley R."/>
            <person name="Ohm R."/>
            <person name="Sun H."/>
            <person name="Tunlid A."/>
            <person name="Henrissat B."/>
            <person name="Grigoriev I.V."/>
            <person name="Hibbett D.S."/>
            <person name="Martin F."/>
        </authorList>
    </citation>
    <scope>NUCLEOTIDE SEQUENCE [LARGE SCALE GENOMIC DNA]</scope>
    <source>
        <strain evidence="3">Foug A</strain>
    </source>
</reference>
<reference evidence="2 3" key="1">
    <citation type="submission" date="2014-04" db="EMBL/GenBank/DDBJ databases">
        <authorList>
            <consortium name="DOE Joint Genome Institute"/>
            <person name="Kuo A."/>
            <person name="Kohler A."/>
            <person name="Nagy L.G."/>
            <person name="Floudas D."/>
            <person name="Copeland A."/>
            <person name="Barry K.W."/>
            <person name="Cichocki N."/>
            <person name="Veneault-Fourrey C."/>
            <person name="LaButti K."/>
            <person name="Lindquist E.A."/>
            <person name="Lipzen A."/>
            <person name="Lundell T."/>
            <person name="Morin E."/>
            <person name="Murat C."/>
            <person name="Sun H."/>
            <person name="Tunlid A."/>
            <person name="Henrissat B."/>
            <person name="Grigoriev I.V."/>
            <person name="Hibbett D.S."/>
            <person name="Martin F."/>
            <person name="Nordberg H.P."/>
            <person name="Cantor M.N."/>
            <person name="Hua S.X."/>
        </authorList>
    </citation>
    <scope>NUCLEOTIDE SEQUENCE [LARGE SCALE GENOMIC DNA]</scope>
    <source>
        <strain evidence="2 3">Foug A</strain>
    </source>
</reference>
<evidence type="ECO:0000313" key="3">
    <source>
        <dbReference type="Proteomes" id="UP000053989"/>
    </source>
</evidence>
<evidence type="ECO:0008006" key="4">
    <source>
        <dbReference type="Google" id="ProtNLM"/>
    </source>
</evidence>